<evidence type="ECO:0000256" key="3">
    <source>
        <dbReference type="ARBA" id="ARBA00011700"/>
    </source>
</evidence>
<feature type="domain" description="Heme-copper oxidase subunit III family profile" evidence="16">
    <location>
        <begin position="1"/>
        <end position="201"/>
    </location>
</feature>
<dbReference type="InterPro" id="IPR035973">
    <property type="entry name" value="Cyt_c_oxidase_su3-like_sf"/>
</dbReference>
<dbReference type="InterPro" id="IPR000298">
    <property type="entry name" value="Cyt_c_oxidase-like_su3"/>
</dbReference>
<comment type="function">
    <text evidence="9">Cytochrome bo(3) ubiquinol terminal oxidase is the component of the aerobic respiratory chain of E.coli that predominates when cells are grown at high aeration. Has proton pump activity across the membrane in addition to electron transfer, pumping 2 protons/electron.</text>
</comment>
<evidence type="ECO:0000256" key="14">
    <source>
        <dbReference type="RuleBase" id="RU003376"/>
    </source>
</evidence>
<keyword evidence="7 15" id="KW-1133">Transmembrane helix</keyword>
<dbReference type="SUPFAM" id="SSF81452">
    <property type="entry name" value="Cytochrome c oxidase subunit III-like"/>
    <property type="match status" value="1"/>
</dbReference>
<dbReference type="Pfam" id="PF00510">
    <property type="entry name" value="COX3"/>
    <property type="match status" value="1"/>
</dbReference>
<evidence type="ECO:0000256" key="9">
    <source>
        <dbReference type="ARBA" id="ARBA00025694"/>
    </source>
</evidence>
<reference evidence="17" key="1">
    <citation type="journal article" date="2020" name="mSystems">
        <title>Genome- and Community-Level Interaction Insights into Carbon Utilization and Element Cycling Functions of Hydrothermarchaeota in Hydrothermal Sediment.</title>
        <authorList>
            <person name="Zhou Z."/>
            <person name="Liu Y."/>
            <person name="Xu W."/>
            <person name="Pan J."/>
            <person name="Luo Z.H."/>
            <person name="Li M."/>
        </authorList>
    </citation>
    <scope>NUCLEOTIDE SEQUENCE [LARGE SCALE GENOMIC DNA]</scope>
    <source>
        <strain evidence="17">SpSt-192</strain>
    </source>
</reference>
<dbReference type="PANTHER" id="PTHR11403">
    <property type="entry name" value="CYTOCHROME C OXIDASE SUBUNIT III"/>
    <property type="match status" value="1"/>
</dbReference>
<dbReference type="GO" id="GO:0019646">
    <property type="term" value="P:aerobic electron transport chain"/>
    <property type="evidence" value="ECO:0007669"/>
    <property type="project" value="InterPro"/>
</dbReference>
<dbReference type="InterPro" id="IPR013833">
    <property type="entry name" value="Cyt_c_oxidase_su3_a-hlx"/>
</dbReference>
<evidence type="ECO:0000256" key="7">
    <source>
        <dbReference type="ARBA" id="ARBA00022989"/>
    </source>
</evidence>
<comment type="caution">
    <text evidence="17">The sequence shown here is derived from an EMBL/GenBank/DDBJ whole genome shotgun (WGS) entry which is preliminary data.</text>
</comment>
<keyword evidence="6 14" id="KW-0812">Transmembrane</keyword>
<dbReference type="GO" id="GO:0004129">
    <property type="term" value="F:cytochrome-c oxidase activity"/>
    <property type="evidence" value="ECO:0007669"/>
    <property type="project" value="InterPro"/>
</dbReference>
<feature type="transmembrane region" description="Helical" evidence="15">
    <location>
        <begin position="180"/>
        <end position="199"/>
    </location>
</feature>
<evidence type="ECO:0000256" key="10">
    <source>
        <dbReference type="ARBA" id="ARBA00030072"/>
    </source>
</evidence>
<evidence type="ECO:0000256" key="13">
    <source>
        <dbReference type="ARBA" id="ARBA00032717"/>
    </source>
</evidence>
<feature type="transmembrane region" description="Helical" evidence="15">
    <location>
        <begin position="66"/>
        <end position="86"/>
    </location>
</feature>
<dbReference type="EMBL" id="DSID01000286">
    <property type="protein sequence ID" value="HEX70323.1"/>
    <property type="molecule type" value="Genomic_DNA"/>
</dbReference>
<evidence type="ECO:0000256" key="4">
    <source>
        <dbReference type="ARBA" id="ARBA00014687"/>
    </source>
</evidence>
<comment type="subcellular location">
    <subcellularLocation>
        <location evidence="1 14">Cell membrane</location>
        <topology evidence="1 14">Multi-pass membrane protein</topology>
    </subcellularLocation>
</comment>
<dbReference type="PANTHER" id="PTHR11403:SF2">
    <property type="entry name" value="CYTOCHROME BO(3) UBIQUINOL OXIDASE SUBUNIT 3"/>
    <property type="match status" value="1"/>
</dbReference>
<evidence type="ECO:0000256" key="5">
    <source>
        <dbReference type="ARBA" id="ARBA00022475"/>
    </source>
</evidence>
<evidence type="ECO:0000256" key="6">
    <source>
        <dbReference type="ARBA" id="ARBA00022692"/>
    </source>
</evidence>
<evidence type="ECO:0000256" key="12">
    <source>
        <dbReference type="ARBA" id="ARBA00032189"/>
    </source>
</evidence>
<evidence type="ECO:0000256" key="1">
    <source>
        <dbReference type="ARBA" id="ARBA00004651"/>
    </source>
</evidence>
<keyword evidence="8 15" id="KW-0472">Membrane</keyword>
<evidence type="ECO:0000256" key="11">
    <source>
        <dbReference type="ARBA" id="ARBA00031884"/>
    </source>
</evidence>
<name>A0A7C2WAK3_9BACT</name>
<evidence type="ECO:0000259" key="16">
    <source>
        <dbReference type="PROSITE" id="PS50253"/>
    </source>
</evidence>
<protein>
    <recommendedName>
        <fullName evidence="4">Cytochrome bo(3) ubiquinol oxidase subunit 3</fullName>
    </recommendedName>
    <alternativeName>
        <fullName evidence="12">Cytochrome o ubiquinol oxidase subunit 3</fullName>
    </alternativeName>
    <alternativeName>
        <fullName evidence="10">Oxidase bo(3) subunit 3</fullName>
    </alternativeName>
    <alternativeName>
        <fullName evidence="13">Ubiquinol oxidase polypeptide III</fullName>
    </alternativeName>
    <alternativeName>
        <fullName evidence="11">Ubiquinol oxidase subunit 3</fullName>
    </alternativeName>
</protein>
<dbReference type="Gene3D" id="1.20.120.80">
    <property type="entry name" value="Cytochrome c oxidase, subunit III, four-helix bundle"/>
    <property type="match status" value="1"/>
</dbReference>
<feature type="transmembrane region" description="Helical" evidence="15">
    <location>
        <begin position="25"/>
        <end position="46"/>
    </location>
</feature>
<proteinExistence type="inferred from homology"/>
<dbReference type="FunFam" id="1.20.120.80:FF:000001">
    <property type="entry name" value="Cytochrome (Ubi)quinol oxidase subunit III"/>
    <property type="match status" value="1"/>
</dbReference>
<dbReference type="AlphaFoldDB" id="A0A7C2WAK3"/>
<accession>A0A7C2WAK3</accession>
<feature type="transmembrane region" description="Helical" evidence="15">
    <location>
        <begin position="98"/>
        <end position="116"/>
    </location>
</feature>
<organism evidence="17">
    <name type="scientific">Thermorudis sp</name>
    <dbReference type="NCBI Taxonomy" id="1969470"/>
    <lineage>
        <taxon>Bacteria</taxon>
        <taxon>Pseudomonadati</taxon>
        <taxon>Thermomicrobiota</taxon>
        <taxon>Thermomicrobia</taxon>
        <taxon>Thermomicrobia incertae sedis</taxon>
        <taxon>Thermorudis</taxon>
    </lineage>
</organism>
<dbReference type="GO" id="GO:0005886">
    <property type="term" value="C:plasma membrane"/>
    <property type="evidence" value="ECO:0007669"/>
    <property type="project" value="UniProtKB-SubCell"/>
</dbReference>
<keyword evidence="5" id="KW-1003">Cell membrane</keyword>
<dbReference type="PROSITE" id="PS50253">
    <property type="entry name" value="COX3"/>
    <property type="match status" value="1"/>
</dbReference>
<gene>
    <name evidence="17" type="ORF">ENP13_03660</name>
</gene>
<comment type="similarity">
    <text evidence="2 14">Belongs to the cytochrome c oxidase subunit 3 family.</text>
</comment>
<sequence>MSDGTAVGHAPEAHHTTTGISHNKMLMWAFLASDCMFFGSLIWVYMVYRGRSLEGPYPQEILNIPYTSVSAAVLLLSSLAMVLALHGIQHGNMRRFRVWLGATAALGALFLGGQYFEFTEFYHHGLSLEQNLFGTTFFVLTGFHGTHVGIGIIWLVTLILMSLFGRLSPADAERVEIAGLYWHFVDIVWIVIFTLVYLIPY</sequence>
<feature type="transmembrane region" description="Helical" evidence="15">
    <location>
        <begin position="136"/>
        <end position="160"/>
    </location>
</feature>
<evidence type="ECO:0000256" key="2">
    <source>
        <dbReference type="ARBA" id="ARBA00010581"/>
    </source>
</evidence>
<evidence type="ECO:0000256" key="15">
    <source>
        <dbReference type="SAM" id="Phobius"/>
    </source>
</evidence>
<dbReference type="InterPro" id="IPR024791">
    <property type="entry name" value="Cyt_c/ubiquinol_Oxase_su3"/>
</dbReference>
<comment type="subunit">
    <text evidence="3">Heterooctamer of two A chains, two B chains, two C chains and two D chains.</text>
</comment>
<evidence type="ECO:0000256" key="8">
    <source>
        <dbReference type="ARBA" id="ARBA00023136"/>
    </source>
</evidence>
<evidence type="ECO:0000313" key="17">
    <source>
        <dbReference type="EMBL" id="HEX70323.1"/>
    </source>
</evidence>